<sequence>MLEFTWKLFTETGNVDTYLLFKEMEVEKQERAEQSTEELANIDFPVS</sequence>
<dbReference type="AlphaFoldDB" id="A0A398BQB7"/>
<name>A0A398BQB7_9BACI</name>
<evidence type="ECO:0000313" key="1">
    <source>
        <dbReference type="EMBL" id="RID89456.1"/>
    </source>
</evidence>
<keyword evidence="2" id="KW-1185">Reference proteome</keyword>
<dbReference type="EMBL" id="QWVS01000002">
    <property type="protein sequence ID" value="RID89456.1"/>
    <property type="molecule type" value="Genomic_DNA"/>
</dbReference>
<organism evidence="1 2">
    <name type="scientific">Peribacillus asahii</name>
    <dbReference type="NCBI Taxonomy" id="228899"/>
    <lineage>
        <taxon>Bacteria</taxon>
        <taxon>Bacillati</taxon>
        <taxon>Bacillota</taxon>
        <taxon>Bacilli</taxon>
        <taxon>Bacillales</taxon>
        <taxon>Bacillaceae</taxon>
        <taxon>Peribacillus</taxon>
    </lineage>
</organism>
<proteinExistence type="predicted"/>
<reference evidence="1 2" key="1">
    <citation type="submission" date="2018-08" db="EMBL/GenBank/DDBJ databases">
        <title>Bacillus jemisoniae sp. nov., Bacillus chryseoplanitiae sp. nov., Bacillus resnikiae sp. nov., and Bacillus frankliniae sp. nov., isolated from Viking spacecraft and associated surfaces.</title>
        <authorList>
            <person name="Seuylemezian A."/>
            <person name="Vaishampayan P."/>
        </authorList>
    </citation>
    <scope>NUCLEOTIDE SEQUENCE [LARGE SCALE GENOMIC DNA]</scope>
    <source>
        <strain evidence="1 2">MA001</strain>
    </source>
</reference>
<dbReference type="Pfam" id="PF14006">
    <property type="entry name" value="YqzL"/>
    <property type="match status" value="1"/>
</dbReference>
<dbReference type="RefSeq" id="WP_119115564.1">
    <property type="nucleotide sequence ID" value="NZ_QWVS01000002.1"/>
</dbReference>
<protein>
    <submittedName>
        <fullName evidence="1">YqzL family protein</fullName>
    </submittedName>
</protein>
<dbReference type="InterPro" id="IPR025617">
    <property type="entry name" value="YqzL"/>
</dbReference>
<gene>
    <name evidence="1" type="ORF">D1953_02545</name>
</gene>
<accession>A0A398BQB7</accession>
<dbReference type="Proteomes" id="UP000266016">
    <property type="component" value="Unassembled WGS sequence"/>
</dbReference>
<evidence type="ECO:0000313" key="2">
    <source>
        <dbReference type="Proteomes" id="UP000266016"/>
    </source>
</evidence>
<comment type="caution">
    <text evidence="1">The sequence shown here is derived from an EMBL/GenBank/DDBJ whole genome shotgun (WGS) entry which is preliminary data.</text>
</comment>